<keyword evidence="2" id="KW-1185">Reference proteome</keyword>
<protein>
    <submittedName>
        <fullName evidence="1">Uncharacterized protein</fullName>
    </submittedName>
</protein>
<dbReference type="EMBL" id="CP002542">
    <property type="protein sequence ID" value="AEA44947.1"/>
    <property type="molecule type" value="Genomic_DNA"/>
</dbReference>
<accession>F2IJ77</accession>
<evidence type="ECO:0000313" key="1">
    <source>
        <dbReference type="EMBL" id="AEA44947.1"/>
    </source>
</evidence>
<dbReference type="HOGENOM" id="CLU_2769812_0_0_10"/>
<dbReference type="STRING" id="755732.Fluta_2968"/>
<dbReference type="OrthoDB" id="1467855at2"/>
<sequence>MSEVSKMVEPTKVHLKVKRPRRFKAGAELSGAVNLVGVEITEEVDAEMSRFELVISLETTYTEHDSCEE</sequence>
<name>F2IJ77_FLUTR</name>
<evidence type="ECO:0000313" key="2">
    <source>
        <dbReference type="Proteomes" id="UP000007463"/>
    </source>
</evidence>
<reference evidence="1 2" key="1">
    <citation type="journal article" date="2011" name="Stand. Genomic Sci.">
        <title>Complete genome sequence of the gliding freshwater bacterium Fluviicola taffensis type strain (RW262).</title>
        <authorList>
            <person name="Woyke T."/>
            <person name="Chertkov O."/>
            <person name="Lapidus A."/>
            <person name="Nolan M."/>
            <person name="Lucas S."/>
            <person name="Del Rio T.G."/>
            <person name="Tice H."/>
            <person name="Cheng J.F."/>
            <person name="Tapia R."/>
            <person name="Han C."/>
            <person name="Goodwin L."/>
            <person name="Pitluck S."/>
            <person name="Liolios K."/>
            <person name="Pagani I."/>
            <person name="Ivanova N."/>
            <person name="Huntemann M."/>
            <person name="Mavromatis K."/>
            <person name="Mikhailova N."/>
            <person name="Pati A."/>
            <person name="Chen A."/>
            <person name="Palaniappan K."/>
            <person name="Land M."/>
            <person name="Hauser L."/>
            <person name="Brambilla E.M."/>
            <person name="Rohde M."/>
            <person name="Mwirichia R."/>
            <person name="Sikorski J."/>
            <person name="Tindall B.J."/>
            <person name="Goker M."/>
            <person name="Bristow J."/>
            <person name="Eisen J.A."/>
            <person name="Markowitz V."/>
            <person name="Hugenholtz P."/>
            <person name="Klenk H.P."/>
            <person name="Kyrpides N.C."/>
        </authorList>
    </citation>
    <scope>NUCLEOTIDE SEQUENCE [LARGE SCALE GENOMIC DNA]</scope>
    <source>
        <strain evidence="2">DSM 16823 / RW262 / RW262</strain>
    </source>
</reference>
<dbReference type="KEGG" id="fte:Fluta_2968"/>
<reference evidence="2" key="2">
    <citation type="submission" date="2011-02" db="EMBL/GenBank/DDBJ databases">
        <title>The complete genome of Fluviicola taffensis DSM 16823.</title>
        <authorList>
            <consortium name="US DOE Joint Genome Institute (JGI-PGF)"/>
            <person name="Lucas S."/>
            <person name="Copeland A."/>
            <person name="Lapidus A."/>
            <person name="Bruce D."/>
            <person name="Goodwin L."/>
            <person name="Pitluck S."/>
            <person name="Kyrpides N."/>
            <person name="Mavromatis K."/>
            <person name="Ivanova N."/>
            <person name="Mikhailova N."/>
            <person name="Pagani I."/>
            <person name="Chertkov O."/>
            <person name="Detter J.C."/>
            <person name="Han C."/>
            <person name="Tapia R."/>
            <person name="Land M."/>
            <person name="Hauser L."/>
            <person name="Markowitz V."/>
            <person name="Cheng J.-F."/>
            <person name="Hugenholtz P."/>
            <person name="Woyke T."/>
            <person name="Wu D."/>
            <person name="Tindall B."/>
            <person name="Pomrenke H.G."/>
            <person name="Brambilla E."/>
            <person name="Klenk H.-P."/>
            <person name="Eisen J.A."/>
        </authorList>
    </citation>
    <scope>NUCLEOTIDE SEQUENCE [LARGE SCALE GENOMIC DNA]</scope>
    <source>
        <strain evidence="2">DSM 16823 / RW262 / RW262</strain>
    </source>
</reference>
<organism evidence="1 2">
    <name type="scientific">Fluviicola taffensis (strain DSM 16823 / NCIMB 13979 / RW262)</name>
    <dbReference type="NCBI Taxonomy" id="755732"/>
    <lineage>
        <taxon>Bacteria</taxon>
        <taxon>Pseudomonadati</taxon>
        <taxon>Bacteroidota</taxon>
        <taxon>Flavobacteriia</taxon>
        <taxon>Flavobacteriales</taxon>
        <taxon>Crocinitomicaceae</taxon>
        <taxon>Fluviicola</taxon>
    </lineage>
</organism>
<dbReference type="Proteomes" id="UP000007463">
    <property type="component" value="Chromosome"/>
</dbReference>
<gene>
    <name evidence="1" type="ordered locus">Fluta_2968</name>
</gene>
<proteinExistence type="predicted"/>
<dbReference type="AlphaFoldDB" id="F2IJ77"/>
<dbReference type="RefSeq" id="WP_013687716.1">
    <property type="nucleotide sequence ID" value="NC_015321.1"/>
</dbReference>